<sequence>MCAMCDGRSLEEYLHGIEELIDRHGWALQYVESGGEDPDDSSGIDPAFCYTIGMTAYGHPEIVITGRDPAESASALNSLARQVAVGRQRFEAGMRVWAKGFDFYFVDVERSDEWLTIADRMYPPGPVRAVQAVWRSCDGTLPWEGNLQSTIVQPVLGPPPGWYDGSI</sequence>
<reference evidence="2" key="1">
    <citation type="submission" date="2017-06" db="EMBL/GenBank/DDBJ databases">
        <authorList>
            <person name="Varghese N."/>
            <person name="Submissions S."/>
        </authorList>
    </citation>
    <scope>NUCLEOTIDE SEQUENCE [LARGE SCALE GENOMIC DNA]</scope>
    <source>
        <strain evidence="2">JCM 23211</strain>
    </source>
</reference>
<gene>
    <name evidence="1" type="ORF">SAMN05421642_10926</name>
</gene>
<keyword evidence="2" id="KW-1185">Reference proteome</keyword>
<name>A0A239JRN1_9NOCA</name>
<dbReference type="InterPro" id="IPR025358">
    <property type="entry name" value="DUF4262"/>
</dbReference>
<dbReference type="Pfam" id="PF14081">
    <property type="entry name" value="DUF4262"/>
    <property type="match status" value="1"/>
</dbReference>
<dbReference type="OrthoDB" id="511192at2"/>
<dbReference type="Proteomes" id="UP000198327">
    <property type="component" value="Unassembled WGS sequence"/>
</dbReference>
<protein>
    <recommendedName>
        <fullName evidence="3">DUF4262 domain-containing protein</fullName>
    </recommendedName>
</protein>
<proteinExistence type="predicted"/>
<dbReference type="EMBL" id="FZOW01000009">
    <property type="protein sequence ID" value="SNT08182.1"/>
    <property type="molecule type" value="Genomic_DNA"/>
</dbReference>
<evidence type="ECO:0000313" key="2">
    <source>
        <dbReference type="Proteomes" id="UP000198327"/>
    </source>
</evidence>
<evidence type="ECO:0000313" key="1">
    <source>
        <dbReference type="EMBL" id="SNT08182.1"/>
    </source>
</evidence>
<organism evidence="1 2">
    <name type="scientific">Rhodococcoides kyotonense</name>
    <dbReference type="NCBI Taxonomy" id="398843"/>
    <lineage>
        <taxon>Bacteria</taxon>
        <taxon>Bacillati</taxon>
        <taxon>Actinomycetota</taxon>
        <taxon>Actinomycetes</taxon>
        <taxon>Mycobacteriales</taxon>
        <taxon>Nocardiaceae</taxon>
        <taxon>Rhodococcoides</taxon>
    </lineage>
</organism>
<dbReference type="AlphaFoldDB" id="A0A239JRN1"/>
<evidence type="ECO:0008006" key="3">
    <source>
        <dbReference type="Google" id="ProtNLM"/>
    </source>
</evidence>
<accession>A0A239JRN1</accession>